<dbReference type="Pfam" id="PF00707">
    <property type="entry name" value="IF3_C"/>
    <property type="match status" value="1"/>
</dbReference>
<proteinExistence type="inferred from homology"/>
<evidence type="ECO:0000256" key="1">
    <source>
        <dbReference type="ARBA" id="ARBA00005439"/>
    </source>
</evidence>
<evidence type="ECO:0008006" key="9">
    <source>
        <dbReference type="Google" id="ProtNLM"/>
    </source>
</evidence>
<keyword evidence="3" id="KW-0648">Protein biosynthesis</keyword>
<evidence type="ECO:0000256" key="3">
    <source>
        <dbReference type="ARBA" id="ARBA00022917"/>
    </source>
</evidence>
<dbReference type="FunFam" id="3.10.20.80:FF:000002">
    <property type="entry name" value="Mitochondrial translational initiation factor 3"/>
    <property type="match status" value="1"/>
</dbReference>
<dbReference type="NCBIfam" id="TIGR00168">
    <property type="entry name" value="infC"/>
    <property type="match status" value="1"/>
</dbReference>
<dbReference type="Gene3D" id="3.30.110.10">
    <property type="entry name" value="Translation initiation factor 3 (IF-3), C-terminal domain"/>
    <property type="match status" value="1"/>
</dbReference>
<dbReference type="InterPro" id="IPR019815">
    <property type="entry name" value="Translation_initiation_fac_3_C"/>
</dbReference>
<dbReference type="SUPFAM" id="SSF54364">
    <property type="entry name" value="Translation initiation factor IF3, N-terminal domain"/>
    <property type="match status" value="1"/>
</dbReference>
<keyword evidence="8" id="KW-1185">Reference proteome</keyword>
<dbReference type="GO" id="GO:0005739">
    <property type="term" value="C:mitochondrion"/>
    <property type="evidence" value="ECO:0007669"/>
    <property type="project" value="TreeGrafter"/>
</dbReference>
<dbReference type="AlphaFoldDB" id="A0AAV7NFT6"/>
<evidence type="ECO:0000256" key="2">
    <source>
        <dbReference type="ARBA" id="ARBA00022540"/>
    </source>
</evidence>
<organism evidence="7 8">
    <name type="scientific">Pleurodeles waltl</name>
    <name type="common">Iberian ribbed newt</name>
    <dbReference type="NCBI Taxonomy" id="8319"/>
    <lineage>
        <taxon>Eukaryota</taxon>
        <taxon>Metazoa</taxon>
        <taxon>Chordata</taxon>
        <taxon>Craniata</taxon>
        <taxon>Vertebrata</taxon>
        <taxon>Euteleostomi</taxon>
        <taxon>Amphibia</taxon>
        <taxon>Batrachia</taxon>
        <taxon>Caudata</taxon>
        <taxon>Salamandroidea</taxon>
        <taxon>Salamandridae</taxon>
        <taxon>Pleurodelinae</taxon>
        <taxon>Pleurodeles</taxon>
    </lineage>
</organism>
<sequence length="335" mass="38017">MASLSVDRFTSQNRKENNKSLREGLTCEEDLSAPRAGCCLYSFRMSVLSLRRFIGEATKKETTCFFRYFSHLLSQITMGRTLPQPKWWRSFARRGTVAVQTNSLCTAGEKEELEPERSRKKLDPHARKTFGSVGRQIPHRIIHLIDDNKQDLGNMHRADVIRIMDERGLKLVLLGENADPPVYRLMSGKQIHEEQLRLKEKQKASSKAGAVQIKELSFSAGIAKHDVETKTKQIQQWLAKKHHVRITVVKGSSAEANDKMAVLEQIVESLIGSAACVYQPKMIKDGRAAMCVLRPMSEKELREYKQNQRETQDGTGNSNEQSNQAKTLEPNKPPQ</sequence>
<evidence type="ECO:0000259" key="6">
    <source>
        <dbReference type="Pfam" id="PF05198"/>
    </source>
</evidence>
<dbReference type="InterPro" id="IPR036788">
    <property type="entry name" value="T_IF-3_C_sf"/>
</dbReference>
<dbReference type="EMBL" id="JANPWB010000012">
    <property type="protein sequence ID" value="KAJ1113977.1"/>
    <property type="molecule type" value="Genomic_DNA"/>
</dbReference>
<dbReference type="PANTHER" id="PTHR10938">
    <property type="entry name" value="TRANSLATION INITIATION FACTOR IF-3"/>
    <property type="match status" value="1"/>
</dbReference>
<name>A0AAV7NFT6_PLEWA</name>
<evidence type="ECO:0000313" key="8">
    <source>
        <dbReference type="Proteomes" id="UP001066276"/>
    </source>
</evidence>
<feature type="compositionally biased region" description="Polar residues" evidence="4">
    <location>
        <begin position="313"/>
        <end position="326"/>
    </location>
</feature>
<dbReference type="GO" id="GO:0003743">
    <property type="term" value="F:translation initiation factor activity"/>
    <property type="evidence" value="ECO:0007669"/>
    <property type="project" value="UniProtKB-KW"/>
</dbReference>
<dbReference type="InterPro" id="IPR001288">
    <property type="entry name" value="Translation_initiation_fac_3"/>
</dbReference>
<dbReference type="Gene3D" id="3.10.20.80">
    <property type="entry name" value="Translation initiation factor 3 (IF-3), N-terminal domain"/>
    <property type="match status" value="1"/>
</dbReference>
<dbReference type="GO" id="GO:0043022">
    <property type="term" value="F:ribosome binding"/>
    <property type="evidence" value="ECO:0007669"/>
    <property type="project" value="TreeGrafter"/>
</dbReference>
<dbReference type="PANTHER" id="PTHR10938:SF0">
    <property type="entry name" value="TRANSLATION INITIATION FACTOR IF-3, MITOCHONDRIAL"/>
    <property type="match status" value="1"/>
</dbReference>
<accession>A0AAV7NFT6</accession>
<protein>
    <recommendedName>
        <fullName evidence="9">Mitochondrial translational initiation factor 3</fullName>
    </recommendedName>
</protein>
<comment type="similarity">
    <text evidence="1">Belongs to the IF-3 family.</text>
</comment>
<dbReference type="InterPro" id="IPR036787">
    <property type="entry name" value="T_IF-3_N_sf"/>
</dbReference>
<feature type="region of interest" description="Disordered" evidence="4">
    <location>
        <begin position="301"/>
        <end position="335"/>
    </location>
</feature>
<dbReference type="Proteomes" id="UP001066276">
    <property type="component" value="Chromosome 8"/>
</dbReference>
<dbReference type="Pfam" id="PF05198">
    <property type="entry name" value="IF3_N"/>
    <property type="match status" value="1"/>
</dbReference>
<dbReference type="GO" id="GO:0032790">
    <property type="term" value="P:ribosome disassembly"/>
    <property type="evidence" value="ECO:0007669"/>
    <property type="project" value="TreeGrafter"/>
</dbReference>
<comment type="caution">
    <text evidence="7">The sequence shown here is derived from an EMBL/GenBank/DDBJ whole genome shotgun (WGS) entry which is preliminary data.</text>
</comment>
<dbReference type="InterPro" id="IPR019814">
    <property type="entry name" value="Translation_initiation_fac_3_N"/>
</dbReference>
<evidence type="ECO:0000259" key="5">
    <source>
        <dbReference type="Pfam" id="PF00707"/>
    </source>
</evidence>
<keyword evidence="2" id="KW-0396">Initiation factor</keyword>
<reference evidence="7" key="1">
    <citation type="journal article" date="2022" name="bioRxiv">
        <title>Sequencing and chromosome-scale assembly of the giantPleurodeles waltlgenome.</title>
        <authorList>
            <person name="Brown T."/>
            <person name="Elewa A."/>
            <person name="Iarovenko S."/>
            <person name="Subramanian E."/>
            <person name="Araus A.J."/>
            <person name="Petzold A."/>
            <person name="Susuki M."/>
            <person name="Suzuki K.-i.T."/>
            <person name="Hayashi T."/>
            <person name="Toyoda A."/>
            <person name="Oliveira C."/>
            <person name="Osipova E."/>
            <person name="Leigh N.D."/>
            <person name="Simon A."/>
            <person name="Yun M.H."/>
        </authorList>
    </citation>
    <scope>NUCLEOTIDE SEQUENCE</scope>
    <source>
        <strain evidence="7">20211129_DDA</strain>
        <tissue evidence="7">Liver</tissue>
    </source>
</reference>
<gene>
    <name evidence="7" type="ORF">NDU88_002217</name>
</gene>
<feature type="domain" description="Translation initiation factor 3 N-terminal" evidence="6">
    <location>
        <begin position="133"/>
        <end position="201"/>
    </location>
</feature>
<feature type="compositionally biased region" description="Basic and acidic residues" evidence="4">
    <location>
        <begin position="301"/>
        <end position="312"/>
    </location>
</feature>
<dbReference type="SUPFAM" id="SSF55200">
    <property type="entry name" value="Translation initiation factor IF3, C-terminal domain"/>
    <property type="match status" value="1"/>
</dbReference>
<evidence type="ECO:0000256" key="4">
    <source>
        <dbReference type="SAM" id="MobiDB-lite"/>
    </source>
</evidence>
<evidence type="ECO:0000313" key="7">
    <source>
        <dbReference type="EMBL" id="KAJ1113977.1"/>
    </source>
</evidence>
<feature type="domain" description="Translation initiation factor 3 C-terminal" evidence="5">
    <location>
        <begin position="211"/>
        <end position="295"/>
    </location>
</feature>
<dbReference type="GO" id="GO:0070124">
    <property type="term" value="P:mitochondrial translational initiation"/>
    <property type="evidence" value="ECO:0007669"/>
    <property type="project" value="TreeGrafter"/>
</dbReference>